<organism evidence="1">
    <name type="scientific">Solanum chacoense</name>
    <name type="common">Chaco potato</name>
    <dbReference type="NCBI Taxonomy" id="4108"/>
    <lineage>
        <taxon>Eukaryota</taxon>
        <taxon>Viridiplantae</taxon>
        <taxon>Streptophyta</taxon>
        <taxon>Embryophyta</taxon>
        <taxon>Tracheophyta</taxon>
        <taxon>Spermatophyta</taxon>
        <taxon>Magnoliopsida</taxon>
        <taxon>eudicotyledons</taxon>
        <taxon>Gunneridae</taxon>
        <taxon>Pentapetalae</taxon>
        <taxon>asterids</taxon>
        <taxon>lamiids</taxon>
        <taxon>Solanales</taxon>
        <taxon>Solanaceae</taxon>
        <taxon>Solanoideae</taxon>
        <taxon>Solaneae</taxon>
        <taxon>Solanum</taxon>
    </lineage>
</organism>
<name>A0A0V0HN20_SOLCH</name>
<reference evidence="1" key="1">
    <citation type="submission" date="2015-12" db="EMBL/GenBank/DDBJ databases">
        <title>Gene expression during late stages of embryo sac development: a critical building block for successful pollen-pistil interactions.</title>
        <authorList>
            <person name="Liu Y."/>
            <person name="Joly V."/>
            <person name="Sabar M."/>
            <person name="Matton D.P."/>
        </authorList>
    </citation>
    <scope>NUCLEOTIDE SEQUENCE</scope>
</reference>
<protein>
    <submittedName>
        <fullName evidence="1">Putative ovule protein</fullName>
    </submittedName>
</protein>
<accession>A0A0V0HN20</accession>
<proteinExistence type="predicted"/>
<sequence>MTGWPDLVFLNIFSLSSFLRDSVLCLSSFLARIVASVSILALSSSWRFLSYISLRLLALFFLFLLPSSSSSCLAEPEPEGSPCCCLTILLYLFTYLAFL</sequence>
<dbReference type="AlphaFoldDB" id="A0A0V0HN20"/>
<evidence type="ECO:0000313" key="1">
    <source>
        <dbReference type="EMBL" id="JAP21257.1"/>
    </source>
</evidence>
<dbReference type="EMBL" id="GEDG01017899">
    <property type="protein sequence ID" value="JAP21257.1"/>
    <property type="molecule type" value="Transcribed_RNA"/>
</dbReference>